<name>A5B637_VITVI</name>
<sequence length="403" mass="45375">MAKTRGAHAVSPSTCNPRPRASPTRNSTSEAPQAFAIPHSEGEVPSSPPHRRYEMRRPPTTPEASTLCPKKSVRRAPTKKARVSGPGESSAPPQPQAPTTESLIPSGMTPEPPLEGNLDCRARPFHSELCFDMETFRQQSELRDSFHLLQRYHLEHLMTPRDFFYPRVALEFYQSMTRHRVRDPTVIHFTIDGRHGILGARHIAKALYIPYEHVSPAEYKECSHLSQRDMVGILSRGTSTRSFLRRKELPPGMLLLDVVLRSNIFPLQHMVQRRGAILEALFWISEGFYFGPHHLIMTFLLHFEEKTLSTTQSVLAQQIEVIRAHQDQLIATQTQHTAILSQIQQHLGILPPPKHDMPGPSKPTAPSEEATPTKQAIPSQEATLVEQTMPHEETTTVVVETPI</sequence>
<evidence type="ECO:0000313" key="2">
    <source>
        <dbReference type="EMBL" id="CAN80834.1"/>
    </source>
</evidence>
<evidence type="ECO:0000256" key="1">
    <source>
        <dbReference type="SAM" id="MobiDB-lite"/>
    </source>
</evidence>
<reference evidence="2" key="1">
    <citation type="journal article" date="2007" name="PLoS ONE">
        <title>The first genome sequence of an elite grapevine cultivar (Pinot noir Vitis vinifera L.): coping with a highly heterozygous genome.</title>
        <authorList>
            <person name="Velasco R."/>
            <person name="Zharkikh A."/>
            <person name="Troggio M."/>
            <person name="Cartwright D.A."/>
            <person name="Cestaro A."/>
            <person name="Pruss D."/>
            <person name="Pindo M."/>
            <person name="FitzGerald L.M."/>
            <person name="Vezzulli S."/>
            <person name="Reid J."/>
            <person name="Malacarne G."/>
            <person name="Iliev D."/>
            <person name="Coppola G."/>
            <person name="Wardell B."/>
            <person name="Micheletti D."/>
            <person name="Macalma T."/>
            <person name="Facci M."/>
            <person name="Mitchell J.T."/>
            <person name="Perazzolli M."/>
            <person name="Eldredge G."/>
            <person name="Gatto P."/>
            <person name="Oyzerski R."/>
            <person name="Moretto M."/>
            <person name="Gutin N."/>
            <person name="Stefanini M."/>
            <person name="Chen Y."/>
            <person name="Segala C."/>
            <person name="Davenport C."/>
            <person name="Dematte L."/>
            <person name="Mraz A."/>
            <person name="Battilana J."/>
            <person name="Stormo K."/>
            <person name="Costa F."/>
            <person name="Tao Q."/>
            <person name="Si-Ammour A."/>
            <person name="Harkins T."/>
            <person name="Lackey A."/>
            <person name="Perbost C."/>
            <person name="Taillon B."/>
            <person name="Stella A."/>
            <person name="Solovyev V."/>
            <person name="Fawcett J.A."/>
            <person name="Sterck L."/>
            <person name="Vandepoele K."/>
            <person name="Grando S.M."/>
            <person name="Toppo S."/>
            <person name="Moser C."/>
            <person name="Lanchbury J."/>
            <person name="Bogden R."/>
            <person name="Skolnick M."/>
            <person name="Sgaramella V."/>
            <person name="Bhatnagar S.K."/>
            <person name="Fontana P."/>
            <person name="Gutin A."/>
            <person name="Van de Peer Y."/>
            <person name="Salamini F."/>
            <person name="Viola R."/>
        </authorList>
    </citation>
    <scope>NUCLEOTIDE SEQUENCE</scope>
</reference>
<organism evidence="2">
    <name type="scientific">Vitis vinifera</name>
    <name type="common">Grape</name>
    <dbReference type="NCBI Taxonomy" id="29760"/>
    <lineage>
        <taxon>Eukaryota</taxon>
        <taxon>Viridiplantae</taxon>
        <taxon>Streptophyta</taxon>
        <taxon>Embryophyta</taxon>
        <taxon>Tracheophyta</taxon>
        <taxon>Spermatophyta</taxon>
        <taxon>Magnoliopsida</taxon>
        <taxon>eudicotyledons</taxon>
        <taxon>Gunneridae</taxon>
        <taxon>Pentapetalae</taxon>
        <taxon>rosids</taxon>
        <taxon>Vitales</taxon>
        <taxon>Vitaceae</taxon>
        <taxon>Viteae</taxon>
        <taxon>Vitis</taxon>
    </lineage>
</organism>
<proteinExistence type="predicted"/>
<gene>
    <name evidence="2" type="ORF">VITISV_010179</name>
</gene>
<dbReference type="EMBL" id="AM447896">
    <property type="protein sequence ID" value="CAN80834.1"/>
    <property type="molecule type" value="Genomic_DNA"/>
</dbReference>
<accession>A5B637</accession>
<feature type="compositionally biased region" description="Polar residues" evidence="1">
    <location>
        <begin position="370"/>
        <end position="381"/>
    </location>
</feature>
<dbReference type="AlphaFoldDB" id="A5B637"/>
<feature type="compositionally biased region" description="Basic residues" evidence="1">
    <location>
        <begin position="71"/>
        <end position="82"/>
    </location>
</feature>
<protein>
    <submittedName>
        <fullName evidence="2">Uncharacterized protein</fullName>
    </submittedName>
</protein>
<feature type="region of interest" description="Disordered" evidence="1">
    <location>
        <begin position="1"/>
        <end position="118"/>
    </location>
</feature>
<feature type="region of interest" description="Disordered" evidence="1">
    <location>
        <begin position="350"/>
        <end position="381"/>
    </location>
</feature>